<sequence length="55" mass="5813">MDNTWELPSGASGMGCFYQDTAFVGGNGTAYSSSKYGASMCVIDQEGQESYLTAK</sequence>
<accession>U2T973</accession>
<evidence type="ECO:0000313" key="1">
    <source>
        <dbReference type="EMBL" id="ERL09589.1"/>
    </source>
</evidence>
<evidence type="ECO:0000313" key="2">
    <source>
        <dbReference type="Proteomes" id="UP000016638"/>
    </source>
</evidence>
<comment type="caution">
    <text evidence="1">The sequence shown here is derived from an EMBL/GenBank/DDBJ whole genome shotgun (WGS) entry which is preliminary data.</text>
</comment>
<proteinExistence type="predicted"/>
<dbReference type="Proteomes" id="UP000016638">
    <property type="component" value="Unassembled WGS sequence"/>
</dbReference>
<dbReference type="EMBL" id="AWEZ01000025">
    <property type="protein sequence ID" value="ERL09589.1"/>
    <property type="molecule type" value="Genomic_DNA"/>
</dbReference>
<organism evidence="1 2">
    <name type="scientific">Olsenella profusa F0195</name>
    <dbReference type="NCBI Taxonomy" id="1125712"/>
    <lineage>
        <taxon>Bacteria</taxon>
        <taxon>Bacillati</taxon>
        <taxon>Actinomycetota</taxon>
        <taxon>Coriobacteriia</taxon>
        <taxon>Coriobacteriales</taxon>
        <taxon>Atopobiaceae</taxon>
        <taxon>Olsenella</taxon>
    </lineage>
</organism>
<reference evidence="1 2" key="1">
    <citation type="submission" date="2013-08" db="EMBL/GenBank/DDBJ databases">
        <authorList>
            <person name="Durkin A.S."/>
            <person name="Haft D.R."/>
            <person name="McCorrison J."/>
            <person name="Torralba M."/>
            <person name="Gillis M."/>
            <person name="Haft D.H."/>
            <person name="Methe B."/>
            <person name="Sutton G."/>
            <person name="Nelson K.E."/>
        </authorList>
    </citation>
    <scope>NUCLEOTIDE SEQUENCE [LARGE SCALE GENOMIC DNA]</scope>
    <source>
        <strain evidence="1 2">F0195</strain>
    </source>
</reference>
<name>U2T973_9ACTN</name>
<dbReference type="AlphaFoldDB" id="U2T973"/>
<protein>
    <submittedName>
        <fullName evidence="1">Uncharacterized protein</fullName>
    </submittedName>
</protein>
<keyword evidence="2" id="KW-1185">Reference proteome</keyword>
<gene>
    <name evidence="1" type="ORF">HMPREF1316_2637</name>
</gene>
<dbReference type="PATRIC" id="fig|1125712.3.peg.687"/>